<evidence type="ECO:0000313" key="4">
    <source>
        <dbReference type="Proteomes" id="UP000639396"/>
    </source>
</evidence>
<organism evidence="3 4">
    <name type="scientific">Paenibacillus oceani</name>
    <dbReference type="NCBI Taxonomy" id="2772510"/>
    <lineage>
        <taxon>Bacteria</taxon>
        <taxon>Bacillati</taxon>
        <taxon>Bacillota</taxon>
        <taxon>Bacilli</taxon>
        <taxon>Bacillales</taxon>
        <taxon>Paenibacillaceae</taxon>
        <taxon>Paenibacillus</taxon>
    </lineage>
</organism>
<dbReference type="Proteomes" id="UP000639396">
    <property type="component" value="Unassembled WGS sequence"/>
</dbReference>
<dbReference type="PANTHER" id="PTHR41247">
    <property type="entry name" value="HTH-TYPE TRANSCRIPTIONAL REPRESSOR YCNK"/>
    <property type="match status" value="1"/>
</dbReference>
<feature type="region of interest" description="Disordered" evidence="1">
    <location>
        <begin position="158"/>
        <end position="180"/>
    </location>
</feature>
<dbReference type="InterPro" id="IPR008719">
    <property type="entry name" value="N2O_reductase_NosL"/>
</dbReference>
<name>A0A927H105_9BACL</name>
<evidence type="ECO:0000313" key="3">
    <source>
        <dbReference type="EMBL" id="MBD2862999.1"/>
    </source>
</evidence>
<dbReference type="Pfam" id="PF05573">
    <property type="entry name" value="NosL"/>
    <property type="match status" value="1"/>
</dbReference>
<reference evidence="3" key="1">
    <citation type="submission" date="2020-09" db="EMBL/GenBank/DDBJ databases">
        <title>A novel bacterium of genus Paenibacillus, isolated from South China Sea.</title>
        <authorList>
            <person name="Huang H."/>
            <person name="Mo K."/>
            <person name="Hu Y."/>
        </authorList>
    </citation>
    <scope>NUCLEOTIDE SEQUENCE</scope>
    <source>
        <strain evidence="3">IB182363</strain>
    </source>
</reference>
<gene>
    <name evidence="3" type="ORF">IDH45_13485</name>
</gene>
<dbReference type="PANTHER" id="PTHR41247:SF1">
    <property type="entry name" value="HTH-TYPE TRANSCRIPTIONAL REPRESSOR YCNK"/>
    <property type="match status" value="1"/>
</dbReference>
<dbReference type="AlphaFoldDB" id="A0A927H105"/>
<evidence type="ECO:0000256" key="1">
    <source>
        <dbReference type="SAM" id="MobiDB-lite"/>
    </source>
</evidence>
<feature type="chain" id="PRO_5038416670" evidence="2">
    <location>
        <begin position="21"/>
        <end position="180"/>
    </location>
</feature>
<accession>A0A927H105</accession>
<dbReference type="PROSITE" id="PS51257">
    <property type="entry name" value="PROKAR_LIPOPROTEIN"/>
    <property type="match status" value="1"/>
</dbReference>
<dbReference type="SUPFAM" id="SSF160387">
    <property type="entry name" value="NosL/MerB-like"/>
    <property type="match status" value="1"/>
</dbReference>
<keyword evidence="2" id="KW-0732">Signal</keyword>
<keyword evidence="4" id="KW-1185">Reference proteome</keyword>
<proteinExistence type="predicted"/>
<evidence type="ECO:0000256" key="2">
    <source>
        <dbReference type="SAM" id="SignalP"/>
    </source>
</evidence>
<comment type="caution">
    <text evidence="3">The sequence shown here is derived from an EMBL/GenBank/DDBJ whole genome shotgun (WGS) entry which is preliminary data.</text>
</comment>
<dbReference type="EMBL" id="JACXJA010000016">
    <property type="protein sequence ID" value="MBD2862999.1"/>
    <property type="molecule type" value="Genomic_DNA"/>
</dbReference>
<feature type="signal peptide" evidence="2">
    <location>
        <begin position="1"/>
        <end position="20"/>
    </location>
</feature>
<sequence>MKKKSGFTALAIILAMLMLAACGGKTYEAVPIQEGVDKCEICNMLIKDDEFAVQLLTKEGKVYKFDDIGCMNEWKTKNASVPVTIEFVRDHASKMWIDLEKAYFAYDASYKTPMAYGLVSFKDKASAEKYISEQGKGKLLSAADLKSHAWERNKAGMDMHHGEGHEQKAHSETDKKGSSH</sequence>
<protein>
    <submittedName>
        <fullName evidence="3">Nitrous oxide reductase accessory protein NosL</fullName>
    </submittedName>
</protein>